<dbReference type="EMBL" id="ML742024">
    <property type="protein sequence ID" value="KAE8155100.1"/>
    <property type="molecule type" value="Genomic_DNA"/>
</dbReference>
<evidence type="ECO:0000313" key="3">
    <source>
        <dbReference type="Proteomes" id="UP000325780"/>
    </source>
</evidence>
<dbReference type="AlphaFoldDB" id="A0A5N6U937"/>
<name>A0A5N6U937_ASPAV</name>
<evidence type="ECO:0000256" key="1">
    <source>
        <dbReference type="SAM" id="MobiDB-lite"/>
    </source>
</evidence>
<accession>A0A5N6U937</accession>
<feature type="region of interest" description="Disordered" evidence="1">
    <location>
        <begin position="74"/>
        <end position="108"/>
    </location>
</feature>
<sequence>MNNDDSRELILQLLVQDYVEGLGQDWEHRTGNPEIADTLAAQNRIVENYLNPPSPVHEMAGYFYPFEPYSHEPNSHEPYNHEPYNPGPYNPGSHRSGPYSPEPYNPGSYSPEPYSPGWARHEANMMVYPPSQSHLLGRGGYYPGPTGGIYETRPSTMDYATMDRPVARTPDNGGGHAYQMQQPLKRPVGEGAGTRTAETAPERCFLERPAAKVQILLFLAAVVMMFHRSQLCISSAQRNSASSMQETRSVEEKAPAARIPSAPNRSQTPRSSRIWPSVQRAGQELISPVAPSPTQIKVARRIPGSKRSWNWPKPSTGGDVINAGQWSSV</sequence>
<proteinExistence type="predicted"/>
<dbReference type="Proteomes" id="UP000325780">
    <property type="component" value="Unassembled WGS sequence"/>
</dbReference>
<organism evidence="2 3">
    <name type="scientific">Aspergillus avenaceus</name>
    <dbReference type="NCBI Taxonomy" id="36643"/>
    <lineage>
        <taxon>Eukaryota</taxon>
        <taxon>Fungi</taxon>
        <taxon>Dikarya</taxon>
        <taxon>Ascomycota</taxon>
        <taxon>Pezizomycotina</taxon>
        <taxon>Eurotiomycetes</taxon>
        <taxon>Eurotiomycetidae</taxon>
        <taxon>Eurotiales</taxon>
        <taxon>Aspergillaceae</taxon>
        <taxon>Aspergillus</taxon>
        <taxon>Aspergillus subgen. Circumdati</taxon>
    </lineage>
</organism>
<reference evidence="2 3" key="1">
    <citation type="submission" date="2019-04" db="EMBL/GenBank/DDBJ databases">
        <title>Friends and foes A comparative genomics study of 23 Aspergillus species from section Flavi.</title>
        <authorList>
            <consortium name="DOE Joint Genome Institute"/>
            <person name="Kjaerbolling I."/>
            <person name="Vesth T."/>
            <person name="Frisvad J.C."/>
            <person name="Nybo J.L."/>
            <person name="Theobald S."/>
            <person name="Kildgaard S."/>
            <person name="Isbrandt T."/>
            <person name="Kuo A."/>
            <person name="Sato A."/>
            <person name="Lyhne E.K."/>
            <person name="Kogle M.E."/>
            <person name="Wiebenga A."/>
            <person name="Kun R.S."/>
            <person name="Lubbers R.J."/>
            <person name="Makela M.R."/>
            <person name="Barry K."/>
            <person name="Chovatia M."/>
            <person name="Clum A."/>
            <person name="Daum C."/>
            <person name="Haridas S."/>
            <person name="He G."/>
            <person name="LaButti K."/>
            <person name="Lipzen A."/>
            <person name="Mondo S."/>
            <person name="Riley R."/>
            <person name="Salamov A."/>
            <person name="Simmons B.A."/>
            <person name="Magnuson J.K."/>
            <person name="Henrissat B."/>
            <person name="Mortensen U.H."/>
            <person name="Larsen T.O."/>
            <person name="Devries R.P."/>
            <person name="Grigoriev I.V."/>
            <person name="Machida M."/>
            <person name="Baker S.E."/>
            <person name="Andersen M.R."/>
        </authorList>
    </citation>
    <scope>NUCLEOTIDE SEQUENCE [LARGE SCALE GENOMIC DNA]</scope>
    <source>
        <strain evidence="2 3">IBT 18842</strain>
    </source>
</reference>
<gene>
    <name evidence="2" type="ORF">BDV25DRAFT_135143</name>
</gene>
<protein>
    <submittedName>
        <fullName evidence="2">Uncharacterized protein</fullName>
    </submittedName>
</protein>
<evidence type="ECO:0000313" key="2">
    <source>
        <dbReference type="EMBL" id="KAE8155100.1"/>
    </source>
</evidence>
<keyword evidence="3" id="KW-1185">Reference proteome</keyword>
<feature type="region of interest" description="Disordered" evidence="1">
    <location>
        <begin position="243"/>
        <end position="329"/>
    </location>
</feature>